<dbReference type="Proteomes" id="UP000188929">
    <property type="component" value="Unassembled WGS sequence"/>
</dbReference>
<dbReference type="EMBL" id="MOMC01000006">
    <property type="protein sequence ID" value="ONH33219.1"/>
    <property type="molecule type" value="Genomic_DNA"/>
</dbReference>
<dbReference type="AlphaFoldDB" id="A0A1V2IJU7"/>
<dbReference type="RefSeq" id="WP_076813166.1">
    <property type="nucleotide sequence ID" value="NZ_MOMC01000006.1"/>
</dbReference>
<dbReference type="OrthoDB" id="3212948at2"/>
<keyword evidence="4" id="KW-1185">Reference proteome</keyword>
<comment type="caution">
    <text evidence="3">The sequence shown here is derived from an EMBL/GenBank/DDBJ whole genome shotgun (WGS) entry which is preliminary data.</text>
</comment>
<protein>
    <submittedName>
        <fullName evidence="3">Uncharacterized protein</fullName>
    </submittedName>
</protein>
<name>A0A1V2IJU7_9ACTN</name>
<keyword evidence="2" id="KW-0812">Transmembrane</keyword>
<sequence>MDAVRRGYLGLILFIAALVLMPLLIVDYHRQTEAKADDRRSAAVVDTPPDPTSPADGEALSPTASAAPTSAAPVALGATPLIVRFLGVEDGRPLKGDVQITLDTEGDVGVVNYTLSGFSTPWLALSPPYLFAPHPGGWHTAAAPNGQYTLTATPVDTRISPRSVTFLVQN</sequence>
<feature type="transmembrane region" description="Helical" evidence="2">
    <location>
        <begin position="6"/>
        <end position="26"/>
    </location>
</feature>
<keyword evidence="2" id="KW-0472">Membrane</keyword>
<accession>A0A1V2IJU7</accession>
<feature type="region of interest" description="Disordered" evidence="1">
    <location>
        <begin position="37"/>
        <end position="66"/>
    </location>
</feature>
<evidence type="ECO:0000313" key="4">
    <source>
        <dbReference type="Proteomes" id="UP000188929"/>
    </source>
</evidence>
<evidence type="ECO:0000313" key="3">
    <source>
        <dbReference type="EMBL" id="ONH33219.1"/>
    </source>
</evidence>
<gene>
    <name evidence="3" type="ORF">BL253_02265</name>
</gene>
<keyword evidence="2" id="KW-1133">Transmembrane helix</keyword>
<proteinExistence type="predicted"/>
<organism evidence="3 4">
    <name type="scientific">Pseudofrankia asymbiotica</name>
    <dbReference type="NCBI Taxonomy" id="1834516"/>
    <lineage>
        <taxon>Bacteria</taxon>
        <taxon>Bacillati</taxon>
        <taxon>Actinomycetota</taxon>
        <taxon>Actinomycetes</taxon>
        <taxon>Frankiales</taxon>
        <taxon>Frankiaceae</taxon>
        <taxon>Pseudofrankia</taxon>
    </lineage>
</organism>
<evidence type="ECO:0000256" key="1">
    <source>
        <dbReference type="SAM" id="MobiDB-lite"/>
    </source>
</evidence>
<dbReference type="STRING" id="1834516.BL253_02265"/>
<reference evidence="4" key="1">
    <citation type="submission" date="2016-10" db="EMBL/GenBank/DDBJ databases">
        <title>Frankia sp. NRRL B-16386 Genome sequencing.</title>
        <authorList>
            <person name="Ghodhbane-Gtari F."/>
            <person name="Swanson E."/>
            <person name="Gueddou A."/>
            <person name="Hezbri K."/>
            <person name="Ktari K."/>
            <person name="Nouioui I."/>
            <person name="Morris K."/>
            <person name="Simpson S."/>
            <person name="Abebe-Akele F."/>
            <person name="Thomas K."/>
            <person name="Gtari M."/>
            <person name="Tisa L.S."/>
        </authorList>
    </citation>
    <scope>NUCLEOTIDE SEQUENCE [LARGE SCALE GENOMIC DNA]</scope>
    <source>
        <strain evidence="4">NRRL B-16386</strain>
    </source>
</reference>
<evidence type="ECO:0000256" key="2">
    <source>
        <dbReference type="SAM" id="Phobius"/>
    </source>
</evidence>